<protein>
    <submittedName>
        <fullName evidence="9">GMC family oxidoreductase N-terminal domain-containing protein</fullName>
    </submittedName>
</protein>
<evidence type="ECO:0000256" key="2">
    <source>
        <dbReference type="ARBA" id="ARBA00010790"/>
    </source>
</evidence>
<dbReference type="RefSeq" id="WP_259805886.1">
    <property type="nucleotide sequence ID" value="NZ_CP080776.1"/>
</dbReference>
<dbReference type="AlphaFoldDB" id="A0A9Q9HCZ9"/>
<dbReference type="Gene3D" id="3.50.50.60">
    <property type="entry name" value="FAD/NAD(P)-binding domain"/>
    <property type="match status" value="1"/>
</dbReference>
<dbReference type="InterPro" id="IPR000172">
    <property type="entry name" value="GMC_OxRdtase_N"/>
</dbReference>
<evidence type="ECO:0000313" key="9">
    <source>
        <dbReference type="EMBL" id="UWP95090.1"/>
    </source>
</evidence>
<comment type="similarity">
    <text evidence="2 6">Belongs to the GMC oxidoreductase family.</text>
</comment>
<dbReference type="PANTHER" id="PTHR11552">
    <property type="entry name" value="GLUCOSE-METHANOL-CHOLINE GMC OXIDOREDUCTASE"/>
    <property type="match status" value="1"/>
</dbReference>
<dbReference type="PIRSF" id="PIRSF000137">
    <property type="entry name" value="Alcohol_oxidase"/>
    <property type="match status" value="1"/>
</dbReference>
<dbReference type="PROSITE" id="PS00623">
    <property type="entry name" value="GMC_OXRED_1"/>
    <property type="match status" value="1"/>
</dbReference>
<evidence type="ECO:0000256" key="5">
    <source>
        <dbReference type="PIRSR" id="PIRSR000137-2"/>
    </source>
</evidence>
<name>A0A9Q9HCZ9_9RHOB</name>
<dbReference type="PROSITE" id="PS00624">
    <property type="entry name" value="GMC_OXRED_2"/>
    <property type="match status" value="1"/>
</dbReference>
<dbReference type="EMBL" id="CP080776">
    <property type="protein sequence ID" value="UWP95090.1"/>
    <property type="molecule type" value="Genomic_DNA"/>
</dbReference>
<gene>
    <name evidence="9" type="ORF">K3X48_13000</name>
</gene>
<feature type="domain" description="Glucose-methanol-choline oxidoreductase N-terminal" evidence="8">
    <location>
        <begin position="256"/>
        <end position="270"/>
    </location>
</feature>
<organism evidence="9 10">
    <name type="scientific">Aliiroseovarius crassostreae</name>
    <dbReference type="NCBI Taxonomy" id="154981"/>
    <lineage>
        <taxon>Bacteria</taxon>
        <taxon>Pseudomonadati</taxon>
        <taxon>Pseudomonadota</taxon>
        <taxon>Alphaproteobacteria</taxon>
        <taxon>Rhodobacterales</taxon>
        <taxon>Paracoccaceae</taxon>
        <taxon>Aliiroseovarius</taxon>
    </lineage>
</organism>
<dbReference type="Pfam" id="PF00732">
    <property type="entry name" value="GMC_oxred_N"/>
    <property type="match status" value="1"/>
</dbReference>
<keyword evidence="3 6" id="KW-0285">Flavoprotein</keyword>
<evidence type="ECO:0000256" key="1">
    <source>
        <dbReference type="ARBA" id="ARBA00001974"/>
    </source>
</evidence>
<dbReference type="GO" id="GO:0050660">
    <property type="term" value="F:flavin adenine dinucleotide binding"/>
    <property type="evidence" value="ECO:0007669"/>
    <property type="project" value="InterPro"/>
</dbReference>
<evidence type="ECO:0000256" key="3">
    <source>
        <dbReference type="ARBA" id="ARBA00022630"/>
    </source>
</evidence>
<dbReference type="InterPro" id="IPR036188">
    <property type="entry name" value="FAD/NAD-bd_sf"/>
</dbReference>
<comment type="cofactor">
    <cofactor evidence="1 5">
        <name>FAD</name>
        <dbReference type="ChEBI" id="CHEBI:57692"/>
    </cofactor>
</comment>
<dbReference type="Proteomes" id="UP001057991">
    <property type="component" value="Chromosome"/>
</dbReference>
<evidence type="ECO:0000259" key="8">
    <source>
        <dbReference type="PROSITE" id="PS00624"/>
    </source>
</evidence>
<proteinExistence type="inferred from homology"/>
<dbReference type="Gene3D" id="3.30.560.10">
    <property type="entry name" value="Glucose Oxidase, domain 3"/>
    <property type="match status" value="1"/>
</dbReference>
<accession>A0A9Q9HCZ9</accession>
<evidence type="ECO:0000259" key="7">
    <source>
        <dbReference type="PROSITE" id="PS00623"/>
    </source>
</evidence>
<dbReference type="GO" id="GO:0016614">
    <property type="term" value="F:oxidoreductase activity, acting on CH-OH group of donors"/>
    <property type="evidence" value="ECO:0007669"/>
    <property type="project" value="InterPro"/>
</dbReference>
<feature type="binding site" evidence="5">
    <location>
        <position position="221"/>
    </location>
    <ligand>
        <name>FAD</name>
        <dbReference type="ChEBI" id="CHEBI:57692"/>
    </ligand>
</feature>
<dbReference type="SUPFAM" id="SSF54373">
    <property type="entry name" value="FAD-linked reductases, C-terminal domain"/>
    <property type="match status" value="1"/>
</dbReference>
<evidence type="ECO:0000256" key="6">
    <source>
        <dbReference type="RuleBase" id="RU003968"/>
    </source>
</evidence>
<dbReference type="PANTHER" id="PTHR11552:SF147">
    <property type="entry name" value="CHOLINE DEHYDROGENASE, MITOCHONDRIAL"/>
    <property type="match status" value="1"/>
</dbReference>
<feature type="binding site" evidence="5">
    <location>
        <position position="82"/>
    </location>
    <ligand>
        <name>FAD</name>
        <dbReference type="ChEBI" id="CHEBI:57692"/>
    </ligand>
</feature>
<dbReference type="InterPro" id="IPR007867">
    <property type="entry name" value="GMC_OxRtase_C"/>
</dbReference>
<evidence type="ECO:0000313" key="10">
    <source>
        <dbReference type="Proteomes" id="UP001057991"/>
    </source>
</evidence>
<sequence length="541" mass="58727">MEFDVVIVGAGSAGCVLAERLSAEGALSVLVLEAGGEARNPWIKLPVGYARTFADPRLNWGYVASADPGLAGRQAYWPRGRVIGGSGSINAMAYVRGLPRDFADWEQAGAVGWGWDTVRRSYDLMETRVTRDQNGQLRVTGSGPVFVSDLSRDMHPFSNHFLQAAMEMGWPVVDDMNEVETEGVGRYRSSVWKGRRWSAVDAFLKPARKRQNVRVISGAMVERISVREGRANGVYFLSKGQRRFARARASVILSAGAINSPQLLQLSGIGPGELLHRVGVEVVKDHPGVGAGLQDHLAITHHFAATKPTLNNRLGSFVGLGVAALQYALTRGGALSVPVNQVGGYIRDGSGAGQSTFQLYCNPATYLIPENGKPKMGRDPGFILSVQPCRPTSRGHIQITSADPRSPPRISPCSLSTPHDVTDAILASHLLKTLAHTPAMKSVTKTRHEPDLLTMTEPEMLENFRQRAGTVFHPCGTCAMGKDDGLSVLDHRLRVRGLRGLRVVDASAFPNITSGNTNAPTMMLAYRASELIFRDLCRREE</sequence>
<dbReference type="Pfam" id="PF05199">
    <property type="entry name" value="GMC_oxred_C"/>
    <property type="match status" value="1"/>
</dbReference>
<dbReference type="InterPro" id="IPR012132">
    <property type="entry name" value="GMC_OxRdtase"/>
</dbReference>
<keyword evidence="4 5" id="KW-0274">FAD</keyword>
<dbReference type="SUPFAM" id="SSF51905">
    <property type="entry name" value="FAD/NAD(P)-binding domain"/>
    <property type="match status" value="1"/>
</dbReference>
<feature type="domain" description="Glucose-methanol-choline oxidoreductase N-terminal" evidence="7">
    <location>
        <begin position="80"/>
        <end position="103"/>
    </location>
</feature>
<reference evidence="9" key="1">
    <citation type="submission" date="2021-08" db="EMBL/GenBank/DDBJ databases">
        <authorList>
            <person name="Nwanade C."/>
            <person name="Wang M."/>
            <person name="Masoudi A."/>
            <person name="Yu Z."/>
            <person name="Liu J."/>
        </authorList>
    </citation>
    <scope>NUCLEOTIDE SEQUENCE</scope>
    <source>
        <strain evidence="9">S056</strain>
    </source>
</reference>
<evidence type="ECO:0000256" key="4">
    <source>
        <dbReference type="ARBA" id="ARBA00022827"/>
    </source>
</evidence>